<dbReference type="Pfam" id="PF05402">
    <property type="entry name" value="PqqD"/>
    <property type="match status" value="1"/>
</dbReference>
<dbReference type="AlphaFoldDB" id="A0A0D6DZQ0"/>
<dbReference type="EMBL" id="LN774769">
    <property type="protein sequence ID" value="CEN29470.1"/>
    <property type="molecule type" value="Genomic_DNA"/>
</dbReference>
<dbReference type="Gene3D" id="1.10.10.1150">
    <property type="entry name" value="Coenzyme PQQ synthesis protein D (PqqD)"/>
    <property type="match status" value="1"/>
</dbReference>
<dbReference type="KEGG" id="lpk:LACPI_2270"/>
<name>A0A0D6DZQ0_9LACT</name>
<accession>A0A0D6DZQ0</accession>
<proteinExistence type="predicted"/>
<evidence type="ECO:0000313" key="1">
    <source>
        <dbReference type="EMBL" id="CEN29470.1"/>
    </source>
</evidence>
<reference evidence="2" key="1">
    <citation type="submission" date="2015-01" db="EMBL/GenBank/DDBJ databases">
        <authorList>
            <person name="Andreevskaya M."/>
        </authorList>
    </citation>
    <scope>NUCLEOTIDE SEQUENCE [LARGE SCALE GENOMIC DNA]</scope>
    <source>
        <strain evidence="2">MKFS47</strain>
    </source>
</reference>
<sequence length="110" mass="12990">MNDFFKIKGKRDMVFTKTPEGYVTYDSISLEYYVLNEIGAEIMYCISKNFNLNQIVLVFQDIYDVSDEECREAIIDYLEVIPFQYIIYANLIQTSIYLSLSPFSEVRYVN</sequence>
<dbReference type="HOGENOM" id="CLU_2167774_0_0_9"/>
<protein>
    <submittedName>
        <fullName evidence="1">Uncharacterized protein</fullName>
    </submittedName>
</protein>
<dbReference type="RefSeq" id="WP_047916434.1">
    <property type="nucleotide sequence ID" value="NZ_LN774769.1"/>
</dbReference>
<evidence type="ECO:0000313" key="2">
    <source>
        <dbReference type="Proteomes" id="UP000033166"/>
    </source>
</evidence>
<dbReference type="InterPro" id="IPR041881">
    <property type="entry name" value="PqqD_sf"/>
</dbReference>
<organism evidence="1 2">
    <name type="scientific">Pseudolactococcus piscium MKFS47</name>
    <dbReference type="NCBI Taxonomy" id="297352"/>
    <lineage>
        <taxon>Bacteria</taxon>
        <taxon>Bacillati</taxon>
        <taxon>Bacillota</taxon>
        <taxon>Bacilli</taxon>
        <taxon>Lactobacillales</taxon>
        <taxon>Streptococcaceae</taxon>
        <taxon>Pseudolactococcus</taxon>
    </lineage>
</organism>
<dbReference type="Proteomes" id="UP000033166">
    <property type="component" value="Chromosome I"/>
</dbReference>
<gene>
    <name evidence="1" type="ORF">LACPI_2270</name>
</gene>
<dbReference type="InterPro" id="IPR008792">
    <property type="entry name" value="PQQD"/>
</dbReference>